<dbReference type="EMBL" id="FRCS01000030">
    <property type="protein sequence ID" value="SHN47917.1"/>
    <property type="molecule type" value="Genomic_DNA"/>
</dbReference>
<dbReference type="CDD" id="cd00829">
    <property type="entry name" value="SCP-x_thiolase"/>
    <property type="match status" value="1"/>
</dbReference>
<name>A0A1M7RNJ5_9ACTN</name>
<keyword evidence="2" id="KW-0808">Transferase</keyword>
<dbReference type="PANTHER" id="PTHR42870">
    <property type="entry name" value="ACETYL-COA C-ACETYLTRANSFERASE"/>
    <property type="match status" value="1"/>
</dbReference>
<dbReference type="PANTHER" id="PTHR42870:SF1">
    <property type="entry name" value="NON-SPECIFIC LIPID-TRANSFER PROTEIN-LIKE 2"/>
    <property type="match status" value="1"/>
</dbReference>
<protein>
    <submittedName>
        <fullName evidence="2">Acetyl-CoA acetyltransferase</fullName>
    </submittedName>
</protein>
<organism evidence="2 3">
    <name type="scientific">Cryptosporangium aurantiacum</name>
    <dbReference type="NCBI Taxonomy" id="134849"/>
    <lineage>
        <taxon>Bacteria</taxon>
        <taxon>Bacillati</taxon>
        <taxon>Actinomycetota</taxon>
        <taxon>Actinomycetes</taxon>
        <taxon>Cryptosporangiales</taxon>
        <taxon>Cryptosporangiaceae</taxon>
        <taxon>Cryptosporangium</taxon>
    </lineage>
</organism>
<dbReference type="STRING" id="134849.SAMN05443668_13020"/>
<sequence length="403" mass="43254">MFSNDNPVAIVGVGHSQVGRRLTRPLGLLAKDAVLAAIQDAGITIHDVDGAATFPQFPEGPRDGTQFVSVAWLVNSLGIENIKWWAETQTGNVSTAIEQAAHALALNRCDYAVVWRAMSFVAGGSYQATHSDLEAPDSSAYTLPYGKSAAIAEFAPAYMRYMKLYGARREHLATLAVAQRKGANLNPNAYFRDTPLTVEEYLSARMIADPMCLYDCDIPVDGVAAIVMTRADRAKDLPNPPAYVSGLGQSGIPKGIEPRSISGLGSGIGPRMFEQMQHTAKTIGEGLWSTSGLRPSDIDAAMLYDGWAPDVYFWLEGMGFCGEGEAFEFIQKGRIDIDGEFPINTHGGNLSEGRLHGMGHWVEAALQVQGRAGARQIKKADNVAVVSGLMNLGSGAILSRSPH</sequence>
<dbReference type="Pfam" id="PF22691">
    <property type="entry name" value="Thiolase_C_1"/>
    <property type="match status" value="1"/>
</dbReference>
<dbReference type="PIRSF" id="PIRSF000429">
    <property type="entry name" value="Ac-CoA_Ac_transf"/>
    <property type="match status" value="1"/>
</dbReference>
<dbReference type="InterPro" id="IPR002155">
    <property type="entry name" value="Thiolase"/>
</dbReference>
<evidence type="ECO:0000313" key="3">
    <source>
        <dbReference type="Proteomes" id="UP000184440"/>
    </source>
</evidence>
<feature type="domain" description="Thiolase C-terminal" evidence="1">
    <location>
        <begin position="280"/>
        <end position="389"/>
    </location>
</feature>
<dbReference type="GO" id="GO:0016747">
    <property type="term" value="F:acyltransferase activity, transferring groups other than amino-acyl groups"/>
    <property type="evidence" value="ECO:0007669"/>
    <property type="project" value="InterPro"/>
</dbReference>
<keyword evidence="3" id="KW-1185">Reference proteome</keyword>
<dbReference type="AlphaFoldDB" id="A0A1M7RNJ5"/>
<dbReference type="Gene3D" id="3.40.47.10">
    <property type="match status" value="1"/>
</dbReference>
<dbReference type="Proteomes" id="UP000184440">
    <property type="component" value="Unassembled WGS sequence"/>
</dbReference>
<dbReference type="SUPFAM" id="SSF53901">
    <property type="entry name" value="Thiolase-like"/>
    <property type="match status" value="2"/>
</dbReference>
<reference evidence="2 3" key="1">
    <citation type="submission" date="2016-11" db="EMBL/GenBank/DDBJ databases">
        <authorList>
            <person name="Jaros S."/>
            <person name="Januszkiewicz K."/>
            <person name="Wedrychowicz H."/>
        </authorList>
    </citation>
    <scope>NUCLEOTIDE SEQUENCE [LARGE SCALE GENOMIC DNA]</scope>
    <source>
        <strain evidence="2 3">DSM 46144</strain>
    </source>
</reference>
<gene>
    <name evidence="2" type="ORF">SAMN05443668_13020</name>
</gene>
<proteinExistence type="predicted"/>
<dbReference type="InterPro" id="IPR055140">
    <property type="entry name" value="Thiolase_C_2"/>
</dbReference>
<dbReference type="OrthoDB" id="3208853at2"/>
<evidence type="ECO:0000259" key="1">
    <source>
        <dbReference type="Pfam" id="PF22691"/>
    </source>
</evidence>
<evidence type="ECO:0000313" key="2">
    <source>
        <dbReference type="EMBL" id="SHN47917.1"/>
    </source>
</evidence>
<accession>A0A1M7RNJ5</accession>
<dbReference type="InterPro" id="IPR016039">
    <property type="entry name" value="Thiolase-like"/>
</dbReference>